<dbReference type="Proteomes" id="UP001141327">
    <property type="component" value="Unassembled WGS sequence"/>
</dbReference>
<keyword evidence="3" id="KW-1185">Reference proteome</keyword>
<dbReference type="PANTHER" id="PTHR15396:SF1">
    <property type="entry name" value="RIBONUCLEASE P PROTEIN SUBUNIT P40"/>
    <property type="match status" value="1"/>
</dbReference>
<dbReference type="EMBL" id="JAPMOS010000007">
    <property type="protein sequence ID" value="KAJ4461453.1"/>
    <property type="molecule type" value="Genomic_DNA"/>
</dbReference>
<sequence length="495" mass="53318">MFFAPETIKKRIAAKHCVRKIEILAPTSTCREFEELLVVMKERFFYYQVLASPSLLFSEPFISFYKDSHMYAIPRRGSLERGNMLMCVPQGVHFAMDRETYQTLGITGKPAPAHSGWRGQRYDVWVDTTKPLPASQAHRLLWCLNPDRVSPVPLLLTRVQNGASVEVPPQMPPQASPAGCAPPVWAELSKCLPRHTYTRIPYAALPPLDHLVPCTCRTAPISAKRLHPQEEAILGDALEWAGLVACAPMMFPVLQRGGPAAPLQYGGDEAAQDPAAAPAPQVAADLYPFSSLFEAPPSGQQPPAPPEPSSSAVAAPRCHCPGVATDKSEGGAAEAPAVVLLPFGQMPRAGPEGLSAHRLEGMLPQEAIAQVMQALESSRPVAALPLNGTLPSPLGVSDGGPGNRGLVTSGRLPFACMTVWSFPEAPLAYGTHVRMPPQGAPVRLPPAPLTAFLASLPRPRCPASLPPHCFLSCSDPVTVLLLPRNHWVMYTEEDP</sequence>
<comment type="caution">
    <text evidence="2">The sequence shown here is derived from an EMBL/GenBank/DDBJ whole genome shotgun (WGS) entry which is preliminary data.</text>
</comment>
<accession>A0ABQ8URI4</accession>
<dbReference type="PANTHER" id="PTHR15396">
    <property type="entry name" value="RIBONUCLEASE P PROTEIN SUBUNIT P40"/>
    <property type="match status" value="1"/>
</dbReference>
<dbReference type="InterPro" id="IPR013893">
    <property type="entry name" value="RNase_P_Rpp40"/>
</dbReference>
<feature type="region of interest" description="Disordered" evidence="1">
    <location>
        <begin position="293"/>
        <end position="317"/>
    </location>
</feature>
<evidence type="ECO:0000313" key="3">
    <source>
        <dbReference type="Proteomes" id="UP001141327"/>
    </source>
</evidence>
<name>A0ABQ8URI4_9EUKA</name>
<gene>
    <name evidence="2" type="ORF">PAPYR_2022</name>
</gene>
<protein>
    <submittedName>
        <fullName evidence="2">Ribonucleases P/MRP protein subunit RPP40</fullName>
    </submittedName>
</protein>
<feature type="compositionally biased region" description="Pro residues" evidence="1">
    <location>
        <begin position="299"/>
        <end position="308"/>
    </location>
</feature>
<evidence type="ECO:0000313" key="2">
    <source>
        <dbReference type="EMBL" id="KAJ4461453.1"/>
    </source>
</evidence>
<proteinExistence type="predicted"/>
<organism evidence="2 3">
    <name type="scientific">Paratrimastix pyriformis</name>
    <dbReference type="NCBI Taxonomy" id="342808"/>
    <lineage>
        <taxon>Eukaryota</taxon>
        <taxon>Metamonada</taxon>
        <taxon>Preaxostyla</taxon>
        <taxon>Paratrimastigidae</taxon>
        <taxon>Paratrimastix</taxon>
    </lineage>
</organism>
<evidence type="ECO:0000256" key="1">
    <source>
        <dbReference type="SAM" id="MobiDB-lite"/>
    </source>
</evidence>
<reference evidence="2" key="1">
    <citation type="journal article" date="2022" name="bioRxiv">
        <title>Genomics of Preaxostyla Flagellates Illuminates Evolutionary Transitions and the Path Towards Mitochondrial Loss.</title>
        <authorList>
            <person name="Novak L.V.F."/>
            <person name="Treitli S.C."/>
            <person name="Pyrih J."/>
            <person name="Halakuc P."/>
            <person name="Pipaliya S.V."/>
            <person name="Vacek V."/>
            <person name="Brzon O."/>
            <person name="Soukal P."/>
            <person name="Eme L."/>
            <person name="Dacks J.B."/>
            <person name="Karnkowska A."/>
            <person name="Elias M."/>
            <person name="Hampl V."/>
        </authorList>
    </citation>
    <scope>NUCLEOTIDE SEQUENCE</scope>
    <source>
        <strain evidence="2">RCP-MX</strain>
    </source>
</reference>
<dbReference type="Pfam" id="PF08584">
    <property type="entry name" value="Ribonuc_P_40"/>
    <property type="match status" value="1"/>
</dbReference>